<evidence type="ECO:0000259" key="9">
    <source>
        <dbReference type="PROSITE" id="PS50240"/>
    </source>
</evidence>
<dbReference type="PANTHER" id="PTHR24276">
    <property type="entry name" value="POLYSERASE-RELATED"/>
    <property type="match status" value="1"/>
</dbReference>
<feature type="chain" id="PRO_5006457054" description="Peptidase S1 domain-containing protein" evidence="8">
    <location>
        <begin position="18"/>
        <end position="552"/>
    </location>
</feature>
<dbReference type="AlphaFoldDB" id="B4L9Q7"/>
<keyword evidence="4 10" id="KW-0378">Hydrolase</keyword>
<evidence type="ECO:0000256" key="3">
    <source>
        <dbReference type="ARBA" id="ARBA00022729"/>
    </source>
</evidence>
<keyword evidence="5" id="KW-0720">Serine protease</keyword>
<evidence type="ECO:0000256" key="4">
    <source>
        <dbReference type="ARBA" id="ARBA00022801"/>
    </source>
</evidence>
<dbReference type="PANTHER" id="PTHR24276:SF98">
    <property type="entry name" value="FI18310P1-RELATED"/>
    <property type="match status" value="1"/>
</dbReference>
<evidence type="ECO:0000256" key="2">
    <source>
        <dbReference type="ARBA" id="ARBA00022670"/>
    </source>
</evidence>
<dbReference type="Proteomes" id="UP000009192">
    <property type="component" value="Unassembled WGS sequence"/>
</dbReference>
<dbReference type="FunFam" id="2.40.10.10:FF:000164">
    <property type="entry name" value="Jonah 66Cii"/>
    <property type="match status" value="1"/>
</dbReference>
<evidence type="ECO:0000313" key="10">
    <source>
        <dbReference type="EMBL" id="EDW17105.2"/>
    </source>
</evidence>
<dbReference type="InParanoid" id="B4L9Q7"/>
<reference evidence="10 11" key="1">
    <citation type="journal article" date="2007" name="Nature">
        <title>Evolution of genes and genomes on the Drosophila phylogeny.</title>
        <authorList>
            <consortium name="Drosophila 12 Genomes Consortium"/>
            <person name="Clark A.G."/>
            <person name="Eisen M.B."/>
            <person name="Smith D.R."/>
            <person name="Bergman C.M."/>
            <person name="Oliver B."/>
            <person name="Markow T.A."/>
            <person name="Kaufman T.C."/>
            <person name="Kellis M."/>
            <person name="Gelbart W."/>
            <person name="Iyer V.N."/>
            <person name="Pollard D.A."/>
            <person name="Sackton T.B."/>
            <person name="Larracuente A.M."/>
            <person name="Singh N.D."/>
            <person name="Abad J.P."/>
            <person name="Abt D.N."/>
            <person name="Adryan B."/>
            <person name="Aguade M."/>
            <person name="Akashi H."/>
            <person name="Anderson W.W."/>
            <person name="Aquadro C.F."/>
            <person name="Ardell D.H."/>
            <person name="Arguello R."/>
            <person name="Artieri C.G."/>
            <person name="Barbash D.A."/>
            <person name="Barker D."/>
            <person name="Barsanti P."/>
            <person name="Batterham P."/>
            <person name="Batzoglou S."/>
            <person name="Begun D."/>
            <person name="Bhutkar A."/>
            <person name="Blanco E."/>
            <person name="Bosak S.A."/>
            <person name="Bradley R.K."/>
            <person name="Brand A.D."/>
            <person name="Brent M.R."/>
            <person name="Brooks A.N."/>
            <person name="Brown R.H."/>
            <person name="Butlin R.K."/>
            <person name="Caggese C."/>
            <person name="Calvi B.R."/>
            <person name="Bernardo de Carvalho A."/>
            <person name="Caspi A."/>
            <person name="Castrezana S."/>
            <person name="Celniker S.E."/>
            <person name="Chang J.L."/>
            <person name="Chapple C."/>
            <person name="Chatterji S."/>
            <person name="Chinwalla A."/>
            <person name="Civetta A."/>
            <person name="Clifton S.W."/>
            <person name="Comeron J.M."/>
            <person name="Costello J.C."/>
            <person name="Coyne J.A."/>
            <person name="Daub J."/>
            <person name="David R.G."/>
            <person name="Delcher A.L."/>
            <person name="Delehaunty K."/>
            <person name="Do C.B."/>
            <person name="Ebling H."/>
            <person name="Edwards K."/>
            <person name="Eickbush T."/>
            <person name="Evans J.D."/>
            <person name="Filipski A."/>
            <person name="Findeiss S."/>
            <person name="Freyhult E."/>
            <person name="Fulton L."/>
            <person name="Fulton R."/>
            <person name="Garcia A.C."/>
            <person name="Gardiner A."/>
            <person name="Garfield D.A."/>
            <person name="Garvin B.E."/>
            <person name="Gibson G."/>
            <person name="Gilbert D."/>
            <person name="Gnerre S."/>
            <person name="Godfrey J."/>
            <person name="Good R."/>
            <person name="Gotea V."/>
            <person name="Gravely B."/>
            <person name="Greenberg A.J."/>
            <person name="Griffiths-Jones S."/>
            <person name="Gross S."/>
            <person name="Guigo R."/>
            <person name="Gustafson E.A."/>
            <person name="Haerty W."/>
            <person name="Hahn M.W."/>
            <person name="Halligan D.L."/>
            <person name="Halpern A.L."/>
            <person name="Halter G.M."/>
            <person name="Han M.V."/>
            <person name="Heger A."/>
            <person name="Hillier L."/>
            <person name="Hinrichs A.S."/>
            <person name="Holmes I."/>
            <person name="Hoskins R.A."/>
            <person name="Hubisz M.J."/>
            <person name="Hultmark D."/>
            <person name="Huntley M.A."/>
            <person name="Jaffe D.B."/>
            <person name="Jagadeeshan S."/>
            <person name="Jeck W.R."/>
            <person name="Johnson J."/>
            <person name="Jones C.D."/>
            <person name="Jordan W.C."/>
            <person name="Karpen G.H."/>
            <person name="Kataoka E."/>
            <person name="Keightley P.D."/>
            <person name="Kheradpour P."/>
            <person name="Kirkness E.F."/>
            <person name="Koerich L.B."/>
            <person name="Kristiansen K."/>
            <person name="Kudrna D."/>
            <person name="Kulathinal R.J."/>
            <person name="Kumar S."/>
            <person name="Kwok R."/>
            <person name="Lander E."/>
            <person name="Langley C.H."/>
            <person name="Lapoint R."/>
            <person name="Lazzaro B.P."/>
            <person name="Lee S.J."/>
            <person name="Levesque L."/>
            <person name="Li R."/>
            <person name="Lin C.F."/>
            <person name="Lin M.F."/>
            <person name="Lindblad-Toh K."/>
            <person name="Llopart A."/>
            <person name="Long M."/>
            <person name="Low L."/>
            <person name="Lozovsky E."/>
            <person name="Lu J."/>
            <person name="Luo M."/>
            <person name="Machado C.A."/>
            <person name="Makalowski W."/>
            <person name="Marzo M."/>
            <person name="Matsuda M."/>
            <person name="Matzkin L."/>
            <person name="McAllister B."/>
            <person name="McBride C.S."/>
            <person name="McKernan B."/>
            <person name="McKernan K."/>
            <person name="Mendez-Lago M."/>
            <person name="Minx P."/>
            <person name="Mollenhauer M.U."/>
            <person name="Montooth K."/>
            <person name="Mount S.M."/>
            <person name="Mu X."/>
            <person name="Myers E."/>
            <person name="Negre B."/>
            <person name="Newfeld S."/>
            <person name="Nielsen R."/>
            <person name="Noor M.A."/>
            <person name="O'Grady P."/>
            <person name="Pachter L."/>
            <person name="Papaceit M."/>
            <person name="Parisi M.J."/>
            <person name="Parisi M."/>
            <person name="Parts L."/>
            <person name="Pedersen J.S."/>
            <person name="Pesole G."/>
            <person name="Phillippy A.M."/>
            <person name="Ponting C.P."/>
            <person name="Pop M."/>
            <person name="Porcelli D."/>
            <person name="Powell J.R."/>
            <person name="Prohaska S."/>
            <person name="Pruitt K."/>
            <person name="Puig M."/>
            <person name="Quesneville H."/>
            <person name="Ram K.R."/>
            <person name="Rand D."/>
            <person name="Rasmussen M.D."/>
            <person name="Reed L.K."/>
            <person name="Reenan R."/>
            <person name="Reily A."/>
            <person name="Remington K.A."/>
            <person name="Rieger T.T."/>
            <person name="Ritchie M.G."/>
            <person name="Robin C."/>
            <person name="Rogers Y.H."/>
            <person name="Rohde C."/>
            <person name="Rozas J."/>
            <person name="Rubenfield M.J."/>
            <person name="Ruiz A."/>
            <person name="Russo S."/>
            <person name="Salzberg S.L."/>
            <person name="Sanchez-Gracia A."/>
            <person name="Saranga D.J."/>
            <person name="Sato H."/>
            <person name="Schaeffer S.W."/>
            <person name="Schatz M.C."/>
            <person name="Schlenke T."/>
            <person name="Schwartz R."/>
            <person name="Segarra C."/>
            <person name="Singh R.S."/>
            <person name="Sirot L."/>
            <person name="Sirota M."/>
            <person name="Sisneros N.B."/>
            <person name="Smith C.D."/>
            <person name="Smith T.F."/>
            <person name="Spieth J."/>
            <person name="Stage D.E."/>
            <person name="Stark A."/>
            <person name="Stephan W."/>
            <person name="Strausberg R.L."/>
            <person name="Strempel S."/>
            <person name="Sturgill D."/>
            <person name="Sutton G."/>
            <person name="Sutton G.G."/>
            <person name="Tao W."/>
            <person name="Teichmann S."/>
            <person name="Tobari Y.N."/>
            <person name="Tomimura Y."/>
            <person name="Tsolas J.M."/>
            <person name="Valente V.L."/>
            <person name="Venter E."/>
            <person name="Venter J.C."/>
            <person name="Vicario S."/>
            <person name="Vieira F.G."/>
            <person name="Vilella A.J."/>
            <person name="Villasante A."/>
            <person name="Walenz B."/>
            <person name="Wang J."/>
            <person name="Wasserman M."/>
            <person name="Watts T."/>
            <person name="Wilson D."/>
            <person name="Wilson R.K."/>
            <person name="Wing R.A."/>
            <person name="Wolfner M.F."/>
            <person name="Wong A."/>
            <person name="Wong G.K."/>
            <person name="Wu C.I."/>
            <person name="Wu G."/>
            <person name="Yamamoto D."/>
            <person name="Yang H.P."/>
            <person name="Yang S.P."/>
            <person name="Yorke J.A."/>
            <person name="Yoshida K."/>
            <person name="Zdobnov E."/>
            <person name="Zhang P."/>
            <person name="Zhang Y."/>
            <person name="Zimin A.V."/>
            <person name="Baldwin J."/>
            <person name="Abdouelleil A."/>
            <person name="Abdulkadir J."/>
            <person name="Abebe A."/>
            <person name="Abera B."/>
            <person name="Abreu J."/>
            <person name="Acer S.C."/>
            <person name="Aftuck L."/>
            <person name="Alexander A."/>
            <person name="An P."/>
            <person name="Anderson E."/>
            <person name="Anderson S."/>
            <person name="Arachi H."/>
            <person name="Azer M."/>
            <person name="Bachantsang P."/>
            <person name="Barry A."/>
            <person name="Bayul T."/>
            <person name="Berlin A."/>
            <person name="Bessette D."/>
            <person name="Bloom T."/>
            <person name="Blye J."/>
            <person name="Boguslavskiy L."/>
            <person name="Bonnet C."/>
            <person name="Boukhgalter B."/>
            <person name="Bourzgui I."/>
            <person name="Brown A."/>
            <person name="Cahill P."/>
            <person name="Channer S."/>
            <person name="Cheshatsang Y."/>
            <person name="Chuda L."/>
            <person name="Citroen M."/>
            <person name="Collymore A."/>
            <person name="Cooke P."/>
            <person name="Costello M."/>
            <person name="D'Aco K."/>
            <person name="Daza R."/>
            <person name="De Haan G."/>
            <person name="DeGray S."/>
            <person name="DeMaso C."/>
            <person name="Dhargay N."/>
            <person name="Dooley K."/>
            <person name="Dooley E."/>
            <person name="Doricent M."/>
            <person name="Dorje P."/>
            <person name="Dorjee K."/>
            <person name="Dupes A."/>
            <person name="Elong R."/>
            <person name="Falk J."/>
            <person name="Farina A."/>
            <person name="Faro S."/>
            <person name="Ferguson D."/>
            <person name="Fisher S."/>
            <person name="Foley C.D."/>
            <person name="Franke A."/>
            <person name="Friedrich D."/>
            <person name="Gadbois L."/>
            <person name="Gearin G."/>
            <person name="Gearin C.R."/>
            <person name="Giannoukos G."/>
            <person name="Goode T."/>
            <person name="Graham J."/>
            <person name="Grandbois E."/>
            <person name="Grewal S."/>
            <person name="Gyaltsen K."/>
            <person name="Hafez N."/>
            <person name="Hagos B."/>
            <person name="Hall J."/>
            <person name="Henson C."/>
            <person name="Hollinger A."/>
            <person name="Honan T."/>
            <person name="Huard M.D."/>
            <person name="Hughes L."/>
            <person name="Hurhula B."/>
            <person name="Husby M.E."/>
            <person name="Kamat A."/>
            <person name="Kanga B."/>
            <person name="Kashin S."/>
            <person name="Khazanovich D."/>
            <person name="Kisner P."/>
            <person name="Lance K."/>
            <person name="Lara M."/>
            <person name="Lee W."/>
            <person name="Lennon N."/>
            <person name="Letendre F."/>
            <person name="LeVine R."/>
            <person name="Lipovsky A."/>
            <person name="Liu X."/>
            <person name="Liu J."/>
            <person name="Liu S."/>
            <person name="Lokyitsang T."/>
            <person name="Lokyitsang Y."/>
            <person name="Lubonja R."/>
            <person name="Lui A."/>
            <person name="MacDonald P."/>
            <person name="Magnisalis V."/>
            <person name="Maru K."/>
            <person name="Matthews C."/>
            <person name="McCusker W."/>
            <person name="McDonough S."/>
            <person name="Mehta T."/>
            <person name="Meldrim J."/>
            <person name="Meneus L."/>
            <person name="Mihai O."/>
            <person name="Mihalev A."/>
            <person name="Mihova T."/>
            <person name="Mittelman R."/>
            <person name="Mlenga V."/>
            <person name="Montmayeur A."/>
            <person name="Mulrain L."/>
            <person name="Navidi A."/>
            <person name="Naylor J."/>
            <person name="Negash T."/>
            <person name="Nguyen T."/>
            <person name="Nguyen N."/>
            <person name="Nicol R."/>
            <person name="Norbu C."/>
            <person name="Norbu N."/>
            <person name="Novod N."/>
            <person name="O'Neill B."/>
            <person name="Osman S."/>
            <person name="Markiewicz E."/>
            <person name="Oyono O.L."/>
            <person name="Patti C."/>
            <person name="Phunkhang P."/>
            <person name="Pierre F."/>
            <person name="Priest M."/>
            <person name="Raghuraman S."/>
            <person name="Rege F."/>
            <person name="Reyes R."/>
            <person name="Rise C."/>
            <person name="Rogov P."/>
            <person name="Ross K."/>
            <person name="Ryan E."/>
            <person name="Settipalli S."/>
            <person name="Shea T."/>
            <person name="Sherpa N."/>
            <person name="Shi L."/>
            <person name="Shih D."/>
            <person name="Sparrow T."/>
            <person name="Spaulding J."/>
            <person name="Stalker J."/>
            <person name="Stange-Thomann N."/>
            <person name="Stavropoulos S."/>
            <person name="Stone C."/>
            <person name="Strader C."/>
            <person name="Tesfaye S."/>
            <person name="Thomson T."/>
            <person name="Thoulutsang Y."/>
            <person name="Thoulutsang D."/>
            <person name="Topham K."/>
            <person name="Topping I."/>
            <person name="Tsamla T."/>
            <person name="Vassiliev H."/>
            <person name="Vo A."/>
            <person name="Wangchuk T."/>
            <person name="Wangdi T."/>
            <person name="Weiand M."/>
            <person name="Wilkinson J."/>
            <person name="Wilson A."/>
            <person name="Yadav S."/>
            <person name="Young G."/>
            <person name="Yu Q."/>
            <person name="Zembek L."/>
            <person name="Zhong D."/>
            <person name="Zimmer A."/>
            <person name="Zwirko Z."/>
            <person name="Jaffe D.B."/>
            <person name="Alvarez P."/>
            <person name="Brockman W."/>
            <person name="Butler J."/>
            <person name="Chin C."/>
            <person name="Gnerre S."/>
            <person name="Grabherr M."/>
            <person name="Kleber M."/>
            <person name="Mauceli E."/>
            <person name="MacCallum I."/>
        </authorList>
    </citation>
    <scope>NUCLEOTIDE SEQUENCE [LARGE SCALE GENOMIC DNA]</scope>
    <source>
        <strain evidence="11">Tucson 15081-1352.22</strain>
    </source>
</reference>
<dbReference type="KEGG" id="dmo:Dmoj_GI16680"/>
<dbReference type="GO" id="GO:0004252">
    <property type="term" value="F:serine-type endopeptidase activity"/>
    <property type="evidence" value="ECO:0007669"/>
    <property type="project" value="InterPro"/>
</dbReference>
<dbReference type="CDD" id="cd00190">
    <property type="entry name" value="Tryp_SPc"/>
    <property type="match status" value="1"/>
</dbReference>
<feature type="signal peptide" evidence="8">
    <location>
        <begin position="1"/>
        <end position="17"/>
    </location>
</feature>
<keyword evidence="7" id="KW-1015">Disulfide bond</keyword>
<dbReference type="InterPro" id="IPR043504">
    <property type="entry name" value="Peptidase_S1_PA_chymotrypsin"/>
</dbReference>
<dbReference type="PRINTS" id="PR00722">
    <property type="entry name" value="CHYMOTRYPSIN"/>
</dbReference>
<gene>
    <name evidence="10" type="primary">Dmoj\GI16680</name>
    <name evidence="10" type="ORF">Dmoj_GI16680</name>
</gene>
<dbReference type="eggNOG" id="KOG3627">
    <property type="taxonomic scope" value="Eukaryota"/>
</dbReference>
<dbReference type="InterPro" id="IPR001314">
    <property type="entry name" value="Peptidase_S1A"/>
</dbReference>
<keyword evidence="11" id="KW-1185">Reference proteome</keyword>
<evidence type="ECO:0000313" key="11">
    <source>
        <dbReference type="Proteomes" id="UP000009192"/>
    </source>
</evidence>
<dbReference type="HOGENOM" id="CLU_006842_7_6_1"/>
<dbReference type="EMBL" id="CH933816">
    <property type="protein sequence ID" value="EDW17105.2"/>
    <property type="molecule type" value="Genomic_DNA"/>
</dbReference>
<keyword evidence="3 8" id="KW-0732">Signal</keyword>
<dbReference type="MEROPS" id="S01.B19"/>
<dbReference type="SMART" id="SM00020">
    <property type="entry name" value="Tryp_SPc"/>
    <property type="match status" value="2"/>
</dbReference>
<comment type="similarity">
    <text evidence="1">Belongs to the peptidase S1 family.</text>
</comment>
<evidence type="ECO:0000256" key="6">
    <source>
        <dbReference type="ARBA" id="ARBA00023145"/>
    </source>
</evidence>
<feature type="domain" description="Peptidase S1" evidence="9">
    <location>
        <begin position="330"/>
        <end position="548"/>
    </location>
</feature>
<organism evidence="10 11">
    <name type="scientific">Drosophila mojavensis</name>
    <name type="common">Fruit fly</name>
    <dbReference type="NCBI Taxonomy" id="7230"/>
    <lineage>
        <taxon>Eukaryota</taxon>
        <taxon>Metazoa</taxon>
        <taxon>Ecdysozoa</taxon>
        <taxon>Arthropoda</taxon>
        <taxon>Hexapoda</taxon>
        <taxon>Insecta</taxon>
        <taxon>Pterygota</taxon>
        <taxon>Neoptera</taxon>
        <taxon>Endopterygota</taxon>
        <taxon>Diptera</taxon>
        <taxon>Brachycera</taxon>
        <taxon>Muscomorpha</taxon>
        <taxon>Ephydroidea</taxon>
        <taxon>Drosophilidae</taxon>
        <taxon>Drosophila</taxon>
    </lineage>
</organism>
<name>B4L9Q7_DROMO</name>
<dbReference type="InterPro" id="IPR009003">
    <property type="entry name" value="Peptidase_S1_PA"/>
</dbReference>
<dbReference type="GO" id="GO:0006508">
    <property type="term" value="P:proteolysis"/>
    <property type="evidence" value="ECO:0007669"/>
    <property type="project" value="UniProtKB-KW"/>
</dbReference>
<accession>B4L9Q7</accession>
<keyword evidence="2" id="KW-0645">Protease</keyword>
<dbReference type="Gene3D" id="2.40.10.10">
    <property type="entry name" value="Trypsin-like serine proteases"/>
    <property type="match status" value="3"/>
</dbReference>
<evidence type="ECO:0000256" key="5">
    <source>
        <dbReference type="ARBA" id="ARBA00022825"/>
    </source>
</evidence>
<dbReference type="InterPro" id="IPR050430">
    <property type="entry name" value="Peptidase_S1"/>
</dbReference>
<evidence type="ECO:0000256" key="8">
    <source>
        <dbReference type="SAM" id="SignalP"/>
    </source>
</evidence>
<feature type="domain" description="Peptidase S1" evidence="9">
    <location>
        <begin position="37"/>
        <end position="256"/>
    </location>
</feature>
<proteinExistence type="inferred from homology"/>
<dbReference type="Pfam" id="PF00089">
    <property type="entry name" value="Trypsin"/>
    <property type="match status" value="2"/>
</dbReference>
<evidence type="ECO:0000256" key="7">
    <source>
        <dbReference type="ARBA" id="ARBA00023157"/>
    </source>
</evidence>
<evidence type="ECO:0000256" key="1">
    <source>
        <dbReference type="ARBA" id="ARBA00007664"/>
    </source>
</evidence>
<dbReference type="SUPFAM" id="SSF50494">
    <property type="entry name" value="Trypsin-like serine proteases"/>
    <property type="match status" value="2"/>
</dbReference>
<dbReference type="PROSITE" id="PS00135">
    <property type="entry name" value="TRYPSIN_SER"/>
    <property type="match status" value="1"/>
</dbReference>
<dbReference type="InterPro" id="IPR001254">
    <property type="entry name" value="Trypsin_dom"/>
</dbReference>
<dbReference type="PROSITE" id="PS50240">
    <property type="entry name" value="TRYPSIN_DOM"/>
    <property type="match status" value="2"/>
</dbReference>
<dbReference type="SMR" id="B4L9Q7"/>
<keyword evidence="6" id="KW-0865">Zymogen</keyword>
<sequence length="552" mass="59938">MKVLITILALAVVSASAFEEVVHPKDLAKVNKIEGRITNGYPAYEGKAPYTVGLGFSGGWWCGGSIIGHTWVLTAEHCTGSDVTVYFGATWRTNAQFTHWVSRNDIINHHNADIALIRIPHVDFWQMVNKVELPSYNDRYNDYNEWWAVACGWGGTYDGSPLPDWLQCVDLQKVHMGNADQCNISVVVVDDVVAADPVGELGVSAPGGTEVYCDIATRAVLGSQHPGVAYDGATAPPTAAETKTNSVGCLALVGWIAVCNAAGDILYVNSLLCSTGQRSARSGGSSQSENIFTMKVLITILALAVVSASAFEEVVHPKDLAKVNKIEGRITNGYPAYEGKAPYTVGLGFSGGWWCGGSIIGHTWVLTAEHCTGSDVTVYFGATWRTNAQFTHWVSRNDIINHHNADIALIRIPHVDFWQMVNKVELPSYNDRYNDYNEWWAVACGWGGTYDGSPLPDWLQCVDLQIIHNSECQQTYGSGTVTDNILCVRTPDGKSTCGGDSGGPLVTHDGNKLVGVTNWVSAAGCQSGHPSGFQRVTYHLDWIRDHTGIAYY</sequence>
<protein>
    <recommendedName>
        <fullName evidence="9">Peptidase S1 domain-containing protein</fullName>
    </recommendedName>
</protein>
<dbReference type="OrthoDB" id="7839497at2759"/>
<dbReference type="InterPro" id="IPR033116">
    <property type="entry name" value="TRYPSIN_SER"/>
</dbReference>